<sequence length="106" mass="11731">MCLTLQKTELYHPESVGEIGGYQYGQQPYQSRAESRAICGSAIWIRIECTSNSKWLSVAESTIPGATVRKPTTIENATSKQLTIFGGSDEAIRYDQPGVPTKYELQ</sequence>
<dbReference type="AlphaFoldDB" id="A0A371HCF6"/>
<evidence type="ECO:0000313" key="1">
    <source>
        <dbReference type="EMBL" id="RDY00489.1"/>
    </source>
</evidence>
<keyword evidence="2" id="KW-1185">Reference proteome</keyword>
<reference evidence="1" key="1">
    <citation type="submission" date="2018-05" db="EMBL/GenBank/DDBJ databases">
        <title>Draft genome of Mucuna pruriens seed.</title>
        <authorList>
            <person name="Nnadi N.E."/>
            <person name="Vos R."/>
            <person name="Hasami M.H."/>
            <person name="Devisetty U.K."/>
            <person name="Aguiy J.C."/>
        </authorList>
    </citation>
    <scope>NUCLEOTIDE SEQUENCE [LARGE SCALE GENOMIC DNA]</scope>
    <source>
        <strain evidence="1">JCA_2017</strain>
    </source>
</reference>
<name>A0A371HCF6_MUCPR</name>
<comment type="caution">
    <text evidence="1">The sequence shown here is derived from an EMBL/GenBank/DDBJ whole genome shotgun (WGS) entry which is preliminary data.</text>
</comment>
<protein>
    <submittedName>
        <fullName evidence="1">Uncharacterized protein</fullName>
    </submittedName>
</protein>
<accession>A0A371HCF6</accession>
<organism evidence="1 2">
    <name type="scientific">Mucuna pruriens</name>
    <name type="common">Velvet bean</name>
    <name type="synonym">Dolichos pruriens</name>
    <dbReference type="NCBI Taxonomy" id="157652"/>
    <lineage>
        <taxon>Eukaryota</taxon>
        <taxon>Viridiplantae</taxon>
        <taxon>Streptophyta</taxon>
        <taxon>Embryophyta</taxon>
        <taxon>Tracheophyta</taxon>
        <taxon>Spermatophyta</taxon>
        <taxon>Magnoliopsida</taxon>
        <taxon>eudicotyledons</taxon>
        <taxon>Gunneridae</taxon>
        <taxon>Pentapetalae</taxon>
        <taxon>rosids</taxon>
        <taxon>fabids</taxon>
        <taxon>Fabales</taxon>
        <taxon>Fabaceae</taxon>
        <taxon>Papilionoideae</taxon>
        <taxon>50 kb inversion clade</taxon>
        <taxon>NPAAA clade</taxon>
        <taxon>indigoferoid/millettioid clade</taxon>
        <taxon>Phaseoleae</taxon>
        <taxon>Mucuna</taxon>
    </lineage>
</organism>
<gene>
    <name evidence="1" type="ORF">CR513_16319</name>
</gene>
<evidence type="ECO:0000313" key="2">
    <source>
        <dbReference type="Proteomes" id="UP000257109"/>
    </source>
</evidence>
<dbReference type="EMBL" id="QJKJ01002979">
    <property type="protein sequence ID" value="RDY00489.1"/>
    <property type="molecule type" value="Genomic_DNA"/>
</dbReference>
<dbReference type="Proteomes" id="UP000257109">
    <property type="component" value="Unassembled WGS sequence"/>
</dbReference>
<feature type="non-terminal residue" evidence="1">
    <location>
        <position position="1"/>
    </location>
</feature>
<proteinExistence type="predicted"/>